<dbReference type="CDD" id="cd02440">
    <property type="entry name" value="AdoMet_MTases"/>
    <property type="match status" value="1"/>
</dbReference>
<dbReference type="EMBL" id="CP061738">
    <property type="protein sequence ID" value="QOD38060.1"/>
    <property type="molecule type" value="Genomic_DNA"/>
</dbReference>
<dbReference type="HAMAP" id="MF_00607">
    <property type="entry name" value="16SrRNA_methyltr_A"/>
    <property type="match status" value="1"/>
</dbReference>
<dbReference type="InterPro" id="IPR023165">
    <property type="entry name" value="rRNA_Ade_diMease-like_C"/>
</dbReference>
<dbReference type="EC" id="2.1.1.182" evidence="7"/>
<dbReference type="SMART" id="SM00650">
    <property type="entry name" value="rADc"/>
    <property type="match status" value="1"/>
</dbReference>
<reference evidence="10 11" key="1">
    <citation type="submission" date="2020-09" db="EMBL/GenBank/DDBJ databases">
        <title>An Earliest Endosymbiont, Wolbachia massiliensis sp. nov., Strain PL13 From the Bed Bug (Cimex hemipterius), Type strain of a New supergroup T.</title>
        <authorList>
            <person name="Laidoudi Y."/>
            <person name="Levasseur A."/>
            <person name="Medkour H."/>
            <person name="Maaloum M."/>
            <person name="BenKhedher M."/>
            <person name="Sambou M."/>
            <person name="Bassene H."/>
            <person name="Davoust B."/>
            <person name="Fenollar F."/>
            <person name="Raoult D."/>
            <person name="Mediannikov O."/>
        </authorList>
    </citation>
    <scope>NUCLEOTIDE SEQUENCE [LARGE SCALE GENOMIC DNA]</scope>
    <source>
        <strain evidence="10 11">PL13</strain>
    </source>
</reference>
<evidence type="ECO:0000256" key="5">
    <source>
        <dbReference type="ARBA" id="ARBA00022691"/>
    </source>
</evidence>
<keyword evidence="4 7" id="KW-0808">Transferase</keyword>
<dbReference type="FunFam" id="1.10.8.100:FF:000001">
    <property type="entry name" value="Ribosomal RNA small subunit methyltransferase A"/>
    <property type="match status" value="1"/>
</dbReference>
<dbReference type="RefSeq" id="WP_191110882.1">
    <property type="nucleotide sequence ID" value="NZ_CP061738.1"/>
</dbReference>
<name>A0A7L7YLC9_9RICK</name>
<comment type="subcellular location">
    <subcellularLocation>
        <location evidence="7">Cytoplasm</location>
    </subcellularLocation>
</comment>
<dbReference type="InterPro" id="IPR029063">
    <property type="entry name" value="SAM-dependent_MTases_sf"/>
</dbReference>
<feature type="binding site" evidence="7 8">
    <location>
        <position position="42"/>
    </location>
    <ligand>
        <name>S-adenosyl-L-methionine</name>
        <dbReference type="ChEBI" id="CHEBI:59789"/>
    </ligand>
</feature>
<keyword evidence="3 7" id="KW-0489">Methyltransferase</keyword>
<keyword evidence="6 7" id="KW-0694">RNA-binding</keyword>
<keyword evidence="2 7" id="KW-0698">rRNA processing</keyword>
<evidence type="ECO:0000256" key="1">
    <source>
        <dbReference type="ARBA" id="ARBA00022490"/>
    </source>
</evidence>
<evidence type="ECO:0000256" key="2">
    <source>
        <dbReference type="ARBA" id="ARBA00022552"/>
    </source>
</evidence>
<dbReference type="InterPro" id="IPR020596">
    <property type="entry name" value="rRNA_Ade_Mease_Trfase_CS"/>
</dbReference>
<feature type="binding site" evidence="7 8">
    <location>
        <position position="109"/>
    </location>
    <ligand>
        <name>S-adenosyl-L-methionine</name>
        <dbReference type="ChEBI" id="CHEBI:59789"/>
    </ligand>
</feature>
<evidence type="ECO:0000256" key="6">
    <source>
        <dbReference type="ARBA" id="ARBA00022884"/>
    </source>
</evidence>
<keyword evidence="5 7" id="KW-0949">S-adenosyl-L-methionine</keyword>
<feature type="binding site" evidence="7 8">
    <location>
        <position position="17"/>
    </location>
    <ligand>
        <name>S-adenosyl-L-methionine</name>
        <dbReference type="ChEBI" id="CHEBI:59789"/>
    </ligand>
</feature>
<feature type="binding site" evidence="7 8">
    <location>
        <position position="15"/>
    </location>
    <ligand>
        <name>S-adenosyl-L-methionine</name>
        <dbReference type="ChEBI" id="CHEBI:59789"/>
    </ligand>
</feature>
<dbReference type="NCBIfam" id="TIGR00755">
    <property type="entry name" value="ksgA"/>
    <property type="match status" value="1"/>
</dbReference>
<evidence type="ECO:0000313" key="10">
    <source>
        <dbReference type="EMBL" id="QOD38060.1"/>
    </source>
</evidence>
<protein>
    <recommendedName>
        <fullName evidence="7">Ribosomal RNA small subunit methyltransferase A</fullName>
        <ecNumber evidence="7">2.1.1.182</ecNumber>
    </recommendedName>
    <alternativeName>
        <fullName evidence="7">16S rRNA (adenine(1518)-N(6)/adenine(1519)-N(6))-dimethyltransferase</fullName>
    </alternativeName>
    <alternativeName>
        <fullName evidence="7">16S rRNA dimethyladenosine transferase</fullName>
    </alternativeName>
    <alternativeName>
        <fullName evidence="7">16S rRNA dimethylase</fullName>
    </alternativeName>
    <alternativeName>
        <fullName evidence="7">S-adenosylmethionine-6-N', N'-adenosyl(rRNA) dimethyltransferase</fullName>
    </alternativeName>
</protein>
<evidence type="ECO:0000259" key="9">
    <source>
        <dbReference type="SMART" id="SM00650"/>
    </source>
</evidence>
<evidence type="ECO:0000313" key="11">
    <source>
        <dbReference type="Proteomes" id="UP000516514"/>
    </source>
</evidence>
<evidence type="ECO:0000256" key="8">
    <source>
        <dbReference type="PROSITE-ProRule" id="PRU01026"/>
    </source>
</evidence>
<feature type="binding site" evidence="7 8">
    <location>
        <position position="64"/>
    </location>
    <ligand>
        <name>S-adenosyl-L-methionine</name>
        <dbReference type="ChEBI" id="CHEBI:59789"/>
    </ligand>
</feature>
<feature type="domain" description="Ribosomal RNA adenine methylase transferase N-terminal" evidence="9">
    <location>
        <begin position="22"/>
        <end position="194"/>
    </location>
</feature>
<dbReference type="PANTHER" id="PTHR11727">
    <property type="entry name" value="DIMETHYLADENOSINE TRANSFERASE"/>
    <property type="match status" value="1"/>
</dbReference>
<gene>
    <name evidence="7 10" type="primary">rsmA</name>
    <name evidence="7" type="synonym">ksgA</name>
    <name evidence="10" type="ORF">ID128_04505</name>
</gene>
<proteinExistence type="inferred from homology"/>
<dbReference type="InterPro" id="IPR011530">
    <property type="entry name" value="rRNA_adenine_dimethylase"/>
</dbReference>
<keyword evidence="11" id="KW-1185">Reference proteome</keyword>
<feature type="binding site" evidence="7 8">
    <location>
        <position position="90"/>
    </location>
    <ligand>
        <name>S-adenosyl-L-methionine</name>
        <dbReference type="ChEBI" id="CHEBI:59789"/>
    </ligand>
</feature>
<keyword evidence="1 7" id="KW-0963">Cytoplasm</keyword>
<dbReference type="InterPro" id="IPR020598">
    <property type="entry name" value="rRNA_Ade_methylase_Trfase_N"/>
</dbReference>
<comment type="catalytic activity">
    <reaction evidence="7">
        <text>adenosine(1518)/adenosine(1519) in 16S rRNA + 4 S-adenosyl-L-methionine = N(6)-dimethyladenosine(1518)/N(6)-dimethyladenosine(1519) in 16S rRNA + 4 S-adenosyl-L-homocysteine + 4 H(+)</text>
        <dbReference type="Rhea" id="RHEA:19609"/>
        <dbReference type="Rhea" id="RHEA-COMP:10232"/>
        <dbReference type="Rhea" id="RHEA-COMP:10233"/>
        <dbReference type="ChEBI" id="CHEBI:15378"/>
        <dbReference type="ChEBI" id="CHEBI:57856"/>
        <dbReference type="ChEBI" id="CHEBI:59789"/>
        <dbReference type="ChEBI" id="CHEBI:74411"/>
        <dbReference type="ChEBI" id="CHEBI:74493"/>
        <dbReference type="EC" id="2.1.1.182"/>
    </reaction>
</comment>
<dbReference type="PROSITE" id="PS51689">
    <property type="entry name" value="SAM_RNA_A_N6_MT"/>
    <property type="match status" value="1"/>
</dbReference>
<dbReference type="SUPFAM" id="SSF53335">
    <property type="entry name" value="S-adenosyl-L-methionine-dependent methyltransferases"/>
    <property type="match status" value="1"/>
</dbReference>
<organism evidence="10 11">
    <name type="scientific">Candidatus Wolbachia massiliensis</name>
    <dbReference type="NCBI Taxonomy" id="1845000"/>
    <lineage>
        <taxon>Bacteria</taxon>
        <taxon>Pseudomonadati</taxon>
        <taxon>Pseudomonadota</taxon>
        <taxon>Alphaproteobacteria</taxon>
        <taxon>Rickettsiales</taxon>
        <taxon>Anaplasmataceae</taxon>
        <taxon>Wolbachieae</taxon>
        <taxon>Wolbachia</taxon>
    </lineage>
</organism>
<dbReference type="Gene3D" id="1.10.8.100">
    <property type="entry name" value="Ribosomal RNA adenine dimethylase-like, domain 2"/>
    <property type="match status" value="1"/>
</dbReference>
<dbReference type="AlphaFoldDB" id="A0A7L7YLC9"/>
<dbReference type="Gene3D" id="3.40.50.150">
    <property type="entry name" value="Vaccinia Virus protein VP39"/>
    <property type="match status" value="1"/>
</dbReference>
<dbReference type="PANTHER" id="PTHR11727:SF7">
    <property type="entry name" value="DIMETHYLADENOSINE TRANSFERASE-RELATED"/>
    <property type="match status" value="1"/>
</dbReference>
<evidence type="ECO:0000256" key="3">
    <source>
        <dbReference type="ARBA" id="ARBA00022603"/>
    </source>
</evidence>
<comment type="similarity">
    <text evidence="7">Belongs to the class I-like SAM-binding methyltransferase superfamily. rRNA adenine N(6)-methyltransferase family. RsmA subfamily.</text>
</comment>
<dbReference type="Proteomes" id="UP000516514">
    <property type="component" value="Chromosome"/>
</dbReference>
<dbReference type="PROSITE" id="PS01131">
    <property type="entry name" value="RRNA_A_DIMETH"/>
    <property type="match status" value="1"/>
</dbReference>
<dbReference type="GO" id="GO:0005737">
    <property type="term" value="C:cytoplasm"/>
    <property type="evidence" value="ECO:0007669"/>
    <property type="project" value="UniProtKB-SubCell"/>
</dbReference>
<dbReference type="InterPro" id="IPR001737">
    <property type="entry name" value="KsgA/Erm"/>
</dbReference>
<evidence type="ECO:0000256" key="4">
    <source>
        <dbReference type="ARBA" id="ARBA00022679"/>
    </source>
</evidence>
<dbReference type="KEGG" id="wms:ID128_04505"/>
<comment type="function">
    <text evidence="7">Specifically dimethylates two adjacent adenosines (A1518 and A1519) in the loop of a conserved hairpin near the 3'-end of 16S rRNA in the 30S particle. May play a critical role in biogenesis of 30S subunits.</text>
</comment>
<evidence type="ECO:0000256" key="7">
    <source>
        <dbReference type="HAMAP-Rule" id="MF_00607"/>
    </source>
</evidence>
<dbReference type="GO" id="GO:0052908">
    <property type="term" value="F:16S rRNA (adenine(1518)-N(6)/adenine(1519)-N(6))-dimethyltransferase activity"/>
    <property type="evidence" value="ECO:0007669"/>
    <property type="project" value="UniProtKB-EC"/>
</dbReference>
<dbReference type="GO" id="GO:0003723">
    <property type="term" value="F:RNA binding"/>
    <property type="evidence" value="ECO:0007669"/>
    <property type="project" value="UniProtKB-UniRule"/>
</dbReference>
<accession>A0A7L7YLC9</accession>
<dbReference type="Pfam" id="PF00398">
    <property type="entry name" value="RrnaAD"/>
    <property type="match status" value="1"/>
</dbReference>
<sequence>MRKFLSRPKKSLGQNFILSSEITKRIVALAGNLENFNVIEIGPGYGALTREILAHNPKFLLAIEKDSNLVKCHDQLLNEHQGNYRIIEADAFHIIEEELIERPVKVIANLPYNVSVALFLKWLSNIKFFTSLTLMFQKEVADRIVARPNSKDYGSLSVLSQLLCDIRKEFDIEPKEFFPRPKVHSSVITVNPLPTQRFAVNLETLTKLTRVVFAQRRKMLRNSLQNITNHTETLLERAKLSGNERPENLTVEQFCLLANSISDLLMKML</sequence>